<feature type="compositionally biased region" description="Basic and acidic residues" evidence="1">
    <location>
        <begin position="534"/>
        <end position="559"/>
    </location>
</feature>
<proteinExistence type="predicted"/>
<feature type="transmembrane region" description="Helical" evidence="2">
    <location>
        <begin position="341"/>
        <end position="359"/>
    </location>
</feature>
<feature type="transmembrane region" description="Helical" evidence="2">
    <location>
        <begin position="406"/>
        <end position="425"/>
    </location>
</feature>
<feature type="region of interest" description="Disordered" evidence="1">
    <location>
        <begin position="448"/>
        <end position="473"/>
    </location>
</feature>
<dbReference type="SUPFAM" id="SSF48097">
    <property type="entry name" value="Regulator of G-protein signaling, RGS"/>
    <property type="match status" value="1"/>
</dbReference>
<keyword evidence="2" id="KW-1133">Transmembrane helix</keyword>
<keyword evidence="2" id="KW-0472">Membrane</keyword>
<evidence type="ECO:0000313" key="3">
    <source>
        <dbReference type="EMBL" id="PNY29397.1"/>
    </source>
</evidence>
<gene>
    <name evidence="3" type="ORF">TCAP_00692</name>
</gene>
<keyword evidence="4" id="KW-1185">Reference proteome</keyword>
<dbReference type="OrthoDB" id="5313079at2759"/>
<dbReference type="Gene3D" id="1.10.167.10">
    <property type="entry name" value="Regulator of G-protein Signalling 4, domain 2"/>
    <property type="match status" value="1"/>
</dbReference>
<feature type="transmembrane region" description="Helical" evidence="2">
    <location>
        <begin position="187"/>
        <end position="211"/>
    </location>
</feature>
<dbReference type="InterPro" id="IPR036305">
    <property type="entry name" value="RGS_sf"/>
</dbReference>
<comment type="caution">
    <text evidence="3">The sequence shown here is derived from an EMBL/GenBank/DDBJ whole genome shotgun (WGS) entry which is preliminary data.</text>
</comment>
<name>A0A2K3QPF0_9HYPO</name>
<feature type="region of interest" description="Disordered" evidence="1">
    <location>
        <begin position="533"/>
        <end position="563"/>
    </location>
</feature>
<keyword evidence="2" id="KW-0812">Transmembrane</keyword>
<dbReference type="STRING" id="45235.A0A2K3QPF0"/>
<dbReference type="AlphaFoldDB" id="A0A2K3QPF0"/>
<sequence length="691" mass="78237">SLEQGEPASERGLLLVTGPASQDRTFFNGICLLLYLMTSSLSDGHRQIRVTRQESRTGPPLGKPCVRLVSIPIYYMTLAPPSLSLSRSRVHAPWDNELAPFRAPSFHFSPSFPCRHRHRAAYPRAPRHAATMGSEFGVTPDTKPELRLDSVGVFWIVFAVAWTVVLLGGMLFLHARRDMPILRIRGLSLSFAAVAMLHCYWFAVTTGYVYGPLMPEVAEYWIMGIWFPFGIALFHASNSRFLYVANAQKKYVEKTVDLGWDRQRPRIRKTLAARWRLLDYSYKMLLLVGLGMAFHLFTTVFMYLISRKFHSSFGIPGTEVTGTAMEKKSEQGRGWEWWPSVFWQLFWAWIVAPIILWRARGLRDTQGWRTQTIACCISGLHAAPMWLIALYVPGMAPVNNYFIPPQWIAVSIMMIEVFTVFVPCWEVRKQQSLCQETLDSIARWESRQRSTTHGAKPVHSGSSGSSSWMGRTKAGSIASAGNGSILTMDALEHTLAKNPEPLQNFSALRDFSGENIAFLTRVREWRATYLVPGKDSEKDSEKGSERDSEKNSDSLKSETDPSTCTNVLSRECYESALRIYMDFVSSNSAEFQVNLSSQDFKNLQAVFEPAARDIYGEGRAPDPATPFDDAPRQAECAEIVRYWGEIPEGFTDTVFDDSEMSIKYLVLTNTWPKFIKERRSFDSVTKVESGR</sequence>
<evidence type="ECO:0008006" key="5">
    <source>
        <dbReference type="Google" id="ProtNLM"/>
    </source>
</evidence>
<evidence type="ECO:0000256" key="2">
    <source>
        <dbReference type="SAM" id="Phobius"/>
    </source>
</evidence>
<dbReference type="EMBL" id="NRSZ01000120">
    <property type="protein sequence ID" value="PNY29397.1"/>
    <property type="molecule type" value="Genomic_DNA"/>
</dbReference>
<feature type="transmembrane region" description="Helical" evidence="2">
    <location>
        <begin position="284"/>
        <end position="305"/>
    </location>
</feature>
<feature type="non-terminal residue" evidence="3">
    <location>
        <position position="1"/>
    </location>
</feature>
<feature type="transmembrane region" description="Helical" evidence="2">
    <location>
        <begin position="371"/>
        <end position="394"/>
    </location>
</feature>
<accession>A0A2K3QPF0</accession>
<dbReference type="Proteomes" id="UP000236621">
    <property type="component" value="Unassembled WGS sequence"/>
</dbReference>
<dbReference type="InterPro" id="IPR044926">
    <property type="entry name" value="RGS_subdomain_2"/>
</dbReference>
<protein>
    <recommendedName>
        <fullName evidence="5">RGS domain-containing protein</fullName>
    </recommendedName>
</protein>
<reference evidence="3 4" key="1">
    <citation type="submission" date="2017-08" db="EMBL/GenBank/DDBJ databases">
        <title>Harnessing the power of phylogenomics to disentangle the directionality and signatures of interkingdom host jumping in the parasitic fungal genus Tolypocladium.</title>
        <authorList>
            <person name="Quandt C.A."/>
            <person name="Patterson W."/>
            <person name="Spatafora J.W."/>
        </authorList>
    </citation>
    <scope>NUCLEOTIDE SEQUENCE [LARGE SCALE GENOMIC DNA]</scope>
    <source>
        <strain evidence="3 4">CBS 113982</strain>
    </source>
</reference>
<feature type="transmembrane region" description="Helical" evidence="2">
    <location>
        <begin position="217"/>
        <end position="236"/>
    </location>
</feature>
<evidence type="ECO:0000256" key="1">
    <source>
        <dbReference type="SAM" id="MobiDB-lite"/>
    </source>
</evidence>
<evidence type="ECO:0000313" key="4">
    <source>
        <dbReference type="Proteomes" id="UP000236621"/>
    </source>
</evidence>
<organism evidence="3 4">
    <name type="scientific">Tolypocladium capitatum</name>
    <dbReference type="NCBI Taxonomy" id="45235"/>
    <lineage>
        <taxon>Eukaryota</taxon>
        <taxon>Fungi</taxon>
        <taxon>Dikarya</taxon>
        <taxon>Ascomycota</taxon>
        <taxon>Pezizomycotina</taxon>
        <taxon>Sordariomycetes</taxon>
        <taxon>Hypocreomycetidae</taxon>
        <taxon>Hypocreales</taxon>
        <taxon>Ophiocordycipitaceae</taxon>
        <taxon>Tolypocladium</taxon>
    </lineage>
</organism>
<feature type="transmembrane region" description="Helical" evidence="2">
    <location>
        <begin position="153"/>
        <end position="175"/>
    </location>
</feature>